<name>A2E466_TRIV3</name>
<dbReference type="SMR" id="A2E466"/>
<reference evidence="3" key="2">
    <citation type="journal article" date="2007" name="Science">
        <title>Draft genome sequence of the sexually transmitted pathogen Trichomonas vaginalis.</title>
        <authorList>
            <person name="Carlton J.M."/>
            <person name="Hirt R.P."/>
            <person name="Silva J.C."/>
            <person name="Delcher A.L."/>
            <person name="Schatz M."/>
            <person name="Zhao Q."/>
            <person name="Wortman J.R."/>
            <person name="Bidwell S.L."/>
            <person name="Alsmark U.C.M."/>
            <person name="Besteiro S."/>
            <person name="Sicheritz-Ponten T."/>
            <person name="Noel C.J."/>
            <person name="Dacks J.B."/>
            <person name="Foster P.G."/>
            <person name="Simillion C."/>
            <person name="Van de Peer Y."/>
            <person name="Miranda-Saavedra D."/>
            <person name="Barton G.J."/>
            <person name="Westrop G.D."/>
            <person name="Mueller S."/>
            <person name="Dessi D."/>
            <person name="Fiori P.L."/>
            <person name="Ren Q."/>
            <person name="Paulsen I."/>
            <person name="Zhang H."/>
            <person name="Bastida-Corcuera F.D."/>
            <person name="Simoes-Barbosa A."/>
            <person name="Brown M.T."/>
            <person name="Hayes R.D."/>
            <person name="Mukherjee M."/>
            <person name="Okumura C.Y."/>
            <person name="Schneider R."/>
            <person name="Smith A.J."/>
            <person name="Vanacova S."/>
            <person name="Villalvazo M."/>
            <person name="Haas B.J."/>
            <person name="Pertea M."/>
            <person name="Feldblyum T.V."/>
            <person name="Utterback T.R."/>
            <person name="Shu C.L."/>
            <person name="Osoegawa K."/>
            <person name="de Jong P.J."/>
            <person name="Hrdy I."/>
            <person name="Horvathova L."/>
            <person name="Zubacova Z."/>
            <person name="Dolezal P."/>
            <person name="Malik S.B."/>
            <person name="Logsdon J.M. Jr."/>
            <person name="Henze K."/>
            <person name="Gupta A."/>
            <person name="Wang C.C."/>
            <person name="Dunne R.L."/>
            <person name="Upcroft J.A."/>
            <person name="Upcroft P."/>
            <person name="White O."/>
            <person name="Salzberg S.L."/>
            <person name="Tang P."/>
            <person name="Chiu C.-H."/>
            <person name="Lee Y.-S."/>
            <person name="Embley T.M."/>
            <person name="Coombs G.H."/>
            <person name="Mottram J.C."/>
            <person name="Tachezy J."/>
            <person name="Fraser-Liggett C.M."/>
            <person name="Johnson P.J."/>
        </authorList>
    </citation>
    <scope>NUCLEOTIDE SEQUENCE [LARGE SCALE GENOMIC DNA]</scope>
    <source>
        <strain evidence="3">G3</strain>
    </source>
</reference>
<dbReference type="OrthoDB" id="26525at2759"/>
<dbReference type="GO" id="GO:0016460">
    <property type="term" value="C:myosin II complex"/>
    <property type="evidence" value="ECO:0000318"/>
    <property type="project" value="GO_Central"/>
</dbReference>
<dbReference type="GO" id="GO:0005509">
    <property type="term" value="F:calcium ion binding"/>
    <property type="evidence" value="ECO:0007669"/>
    <property type="project" value="InterPro"/>
</dbReference>
<dbReference type="VEuPathDB" id="TrichDB:TVAGG3_0251750"/>
<feature type="domain" description="EF-hand" evidence="2">
    <location>
        <begin position="4"/>
        <end position="39"/>
    </location>
</feature>
<dbReference type="EMBL" id="DS113300">
    <property type="protein sequence ID" value="EAY12512.1"/>
    <property type="molecule type" value="Genomic_DNA"/>
</dbReference>
<dbReference type="FunFam" id="1.10.238.10:FF:000178">
    <property type="entry name" value="Calmodulin-2 A"/>
    <property type="match status" value="1"/>
</dbReference>
<feature type="domain" description="EF-hand" evidence="2">
    <location>
        <begin position="75"/>
        <end position="110"/>
    </location>
</feature>
<keyword evidence="1" id="KW-0677">Repeat</keyword>
<accession>A2E466</accession>
<evidence type="ECO:0000256" key="1">
    <source>
        <dbReference type="ARBA" id="ARBA00022737"/>
    </source>
</evidence>
<evidence type="ECO:0000313" key="3">
    <source>
        <dbReference type="EMBL" id="EAY12512.1"/>
    </source>
</evidence>
<dbReference type="InParanoid" id="A2E466"/>
<evidence type="ECO:0000259" key="2">
    <source>
        <dbReference type="PROSITE" id="PS50222"/>
    </source>
</evidence>
<protein>
    <submittedName>
        <fullName evidence="3">EF hand family protein</fullName>
    </submittedName>
</protein>
<gene>
    <name evidence="3" type="ORF">TVAG_138910</name>
</gene>
<dbReference type="PANTHER" id="PTHR23048:SF0">
    <property type="entry name" value="CALMODULIN LIKE 3"/>
    <property type="match status" value="1"/>
</dbReference>
<dbReference type="eggNOG" id="KOG0027">
    <property type="taxonomic scope" value="Eukaryota"/>
</dbReference>
<dbReference type="RefSeq" id="XP_001324735.1">
    <property type="nucleotide sequence ID" value="XM_001324700.1"/>
</dbReference>
<organism evidence="3 4">
    <name type="scientific">Trichomonas vaginalis (strain ATCC PRA-98 / G3)</name>
    <dbReference type="NCBI Taxonomy" id="412133"/>
    <lineage>
        <taxon>Eukaryota</taxon>
        <taxon>Metamonada</taxon>
        <taxon>Parabasalia</taxon>
        <taxon>Trichomonadida</taxon>
        <taxon>Trichomonadidae</taxon>
        <taxon>Trichomonas</taxon>
    </lineage>
</organism>
<dbReference type="Gene3D" id="1.10.238.10">
    <property type="entry name" value="EF-hand"/>
    <property type="match status" value="2"/>
</dbReference>
<dbReference type="KEGG" id="tva:4770479"/>
<dbReference type="PROSITE" id="PS50222">
    <property type="entry name" value="EF_HAND_2"/>
    <property type="match status" value="2"/>
</dbReference>
<dbReference type="SUPFAM" id="SSF47473">
    <property type="entry name" value="EF-hand"/>
    <property type="match status" value="1"/>
</dbReference>
<dbReference type="InterPro" id="IPR050230">
    <property type="entry name" value="CALM/Myosin/TropC-like"/>
</dbReference>
<dbReference type="VEuPathDB" id="TrichDB:TVAG_138910"/>
<dbReference type="STRING" id="5722.A2E466"/>
<proteinExistence type="predicted"/>
<dbReference type="Proteomes" id="UP000001542">
    <property type="component" value="Unassembled WGS sequence"/>
</dbReference>
<dbReference type="PANTHER" id="PTHR23048">
    <property type="entry name" value="MYOSIN LIGHT CHAIN 1, 3"/>
    <property type="match status" value="1"/>
</dbReference>
<sequence length="142" mass="16440">MTPSTLKKLHDTFDDFDDDLDGNIELTMLEKAIRAFGLNPTEEEIIAVNRDISAYDQVNFNQYAYFVYHIARYSNCRDELVSAFKVFDRDGTGKIKQATAIEVLKNCNQPFEEQQIKRLFSQLEVDNGFIDYNILVDILLND</sequence>
<dbReference type="InterPro" id="IPR002048">
    <property type="entry name" value="EF_hand_dom"/>
</dbReference>
<dbReference type="AlphaFoldDB" id="A2E466"/>
<dbReference type="InterPro" id="IPR011992">
    <property type="entry name" value="EF-hand-dom_pair"/>
</dbReference>
<reference evidence="3" key="1">
    <citation type="submission" date="2006-10" db="EMBL/GenBank/DDBJ databases">
        <authorList>
            <person name="Amadeo P."/>
            <person name="Zhao Q."/>
            <person name="Wortman J."/>
            <person name="Fraser-Liggett C."/>
            <person name="Carlton J."/>
        </authorList>
    </citation>
    <scope>NUCLEOTIDE SEQUENCE</scope>
    <source>
        <strain evidence="3">G3</strain>
    </source>
</reference>
<dbReference type="CDD" id="cd00051">
    <property type="entry name" value="EFh"/>
    <property type="match status" value="1"/>
</dbReference>
<evidence type="ECO:0000313" key="4">
    <source>
        <dbReference type="Proteomes" id="UP000001542"/>
    </source>
</evidence>
<keyword evidence="4" id="KW-1185">Reference proteome</keyword>